<organism evidence="1">
    <name type="scientific">Thermus caliditerrae</name>
    <dbReference type="NCBI Taxonomy" id="1330700"/>
    <lineage>
        <taxon>Bacteria</taxon>
        <taxon>Thermotogati</taxon>
        <taxon>Deinococcota</taxon>
        <taxon>Deinococci</taxon>
        <taxon>Thermales</taxon>
        <taxon>Thermaceae</taxon>
        <taxon>Thermus</taxon>
    </lineage>
</organism>
<comment type="caution">
    <text evidence="1">The sequence shown here is derived from an EMBL/GenBank/DDBJ whole genome shotgun (WGS) entry which is preliminary data.</text>
</comment>
<proteinExistence type="predicted"/>
<reference evidence="1" key="1">
    <citation type="journal article" date="2020" name="mSystems">
        <title>Genome- and Community-Level Interaction Insights into Carbon Utilization and Element Cycling Functions of Hydrothermarchaeota in Hydrothermal Sediment.</title>
        <authorList>
            <person name="Zhou Z."/>
            <person name="Liu Y."/>
            <person name="Xu W."/>
            <person name="Pan J."/>
            <person name="Luo Z.H."/>
            <person name="Li M."/>
        </authorList>
    </citation>
    <scope>NUCLEOTIDE SEQUENCE [LARGE SCALE GENOMIC DNA]</scope>
    <source>
        <strain evidence="1">SpSt-1071</strain>
    </source>
</reference>
<dbReference type="AlphaFoldDB" id="A0A7C5VFM5"/>
<dbReference type="EMBL" id="DRXE01000093">
    <property type="protein sequence ID" value="HHM67609.1"/>
    <property type="molecule type" value="Genomic_DNA"/>
</dbReference>
<protein>
    <submittedName>
        <fullName evidence="1">Uncharacterized protein</fullName>
    </submittedName>
</protein>
<accession>A0A7C5VFM5</accession>
<evidence type="ECO:0000313" key="1">
    <source>
        <dbReference type="EMBL" id="HHM67609.1"/>
    </source>
</evidence>
<gene>
    <name evidence="1" type="ORF">ENM28_02620</name>
</gene>
<name>A0A7C5VFM5_9DEIN</name>
<sequence>MERAIDYTHTLPNGAQVVVRGAPAFRDEEDDFCAFSTEVAERLYDLIEMAEARNPAPGEVIGL</sequence>